<dbReference type="AlphaFoldDB" id="A0A6A4TN66"/>
<feature type="compositionally biased region" description="Basic and acidic residues" evidence="1">
    <location>
        <begin position="38"/>
        <end position="50"/>
    </location>
</feature>
<feature type="region of interest" description="Disordered" evidence="1">
    <location>
        <begin position="38"/>
        <end position="62"/>
    </location>
</feature>
<reference evidence="2 3" key="1">
    <citation type="submission" date="2019-06" db="EMBL/GenBank/DDBJ databases">
        <title>Draft genomes of female and male turbot (Scophthalmus maximus).</title>
        <authorList>
            <person name="Xu H."/>
            <person name="Xu X.-W."/>
            <person name="Shao C."/>
            <person name="Chen S."/>
        </authorList>
    </citation>
    <scope>NUCLEOTIDE SEQUENCE [LARGE SCALE GENOMIC DNA]</scope>
    <source>
        <strain evidence="2">Ysfricsl-2016a</strain>
        <tissue evidence="2">Blood</tissue>
    </source>
</reference>
<evidence type="ECO:0000313" key="2">
    <source>
        <dbReference type="EMBL" id="KAF0043432.1"/>
    </source>
</evidence>
<comment type="caution">
    <text evidence="2">The sequence shown here is derived from an EMBL/GenBank/DDBJ whole genome shotgun (WGS) entry which is preliminary data.</text>
</comment>
<proteinExistence type="predicted"/>
<accession>A0A6A4TN66</accession>
<protein>
    <submittedName>
        <fullName evidence="2">Uncharacterized protein</fullName>
    </submittedName>
</protein>
<dbReference type="EMBL" id="VEVO01000004">
    <property type="protein sequence ID" value="KAF0043432.1"/>
    <property type="molecule type" value="Genomic_DNA"/>
</dbReference>
<evidence type="ECO:0000313" key="3">
    <source>
        <dbReference type="Proteomes" id="UP000438429"/>
    </source>
</evidence>
<sequence length="285" mass="31779">MERRTPILFTPQDTIPVTARPLREHAVCIFTVRKFREQQSDRQRDSKNETAEPVDDTFDQKRRNAAPAITAADVLTFDLTLTYIVQDWNDRRGYMKQPILPTRSSILSFPPNGCKPRPAGAVVNQTAEGCDRSNIRHITGSDTCKSCPLGPGAAVMSPPCQPTPLSRKSNTLNGERKHYEGNRNWNEISVSPFATFLHVAAVVERNLLPQLRRQQSSQTVIGNFVAVSKKVHSSSFKKKKSDTCSTAEENPWAVYPSDIPAMGMNGLSVLQPSDFEMRHAGDLEN</sequence>
<gene>
    <name evidence="2" type="ORF">F2P81_004769</name>
</gene>
<name>A0A6A4TN66_SCOMX</name>
<evidence type="ECO:0000256" key="1">
    <source>
        <dbReference type="SAM" id="MobiDB-lite"/>
    </source>
</evidence>
<organism evidence="2 3">
    <name type="scientific">Scophthalmus maximus</name>
    <name type="common">Turbot</name>
    <name type="synonym">Psetta maxima</name>
    <dbReference type="NCBI Taxonomy" id="52904"/>
    <lineage>
        <taxon>Eukaryota</taxon>
        <taxon>Metazoa</taxon>
        <taxon>Chordata</taxon>
        <taxon>Craniata</taxon>
        <taxon>Vertebrata</taxon>
        <taxon>Euteleostomi</taxon>
        <taxon>Actinopterygii</taxon>
        <taxon>Neopterygii</taxon>
        <taxon>Teleostei</taxon>
        <taxon>Neoteleostei</taxon>
        <taxon>Acanthomorphata</taxon>
        <taxon>Carangaria</taxon>
        <taxon>Pleuronectiformes</taxon>
        <taxon>Pleuronectoidei</taxon>
        <taxon>Scophthalmidae</taxon>
        <taxon>Scophthalmus</taxon>
    </lineage>
</organism>
<dbReference type="Proteomes" id="UP000438429">
    <property type="component" value="Unassembled WGS sequence"/>
</dbReference>